<keyword evidence="5" id="KW-0680">Restriction system</keyword>
<keyword evidence="2" id="KW-0489">Methyltransferase</keyword>
<dbReference type="Gene3D" id="1.20.1260.30">
    <property type="match status" value="1"/>
</dbReference>
<keyword evidence="3" id="KW-0808">Transferase</keyword>
<sequence>MAKKNNDNNKAINSVASMNKAIKGICNILRRDKAKGAKLYVPEITWLFFLRYLDIKDQQAEQRAIALGQNFESSLEEPYRWRDWAAPYDKSKTKEETTSKKLLGWKRYELDNAGTDTFLKFINDDLFSYLKKLKEKSNATDLQKVISEIFINKEKTVVVSVTNMQDVIDKVHELSNSKIDDQHMFPISQAFEGLLPSLGEKKNDGGQFFTPREVIRLIVEVAQPELDKTIYDPCCGTGGFLIEAYNHLIKQDPTPTQIASLKNETFFGREDADEAIPILLANMALHDIDLPRIWHGNTLTGAVTFGDLFRGAPNQFDFILTNPPFGSKEGKAAQAQFAYKTGKAQILFMQHIMNSLKDGGVCGMVIDEGVLFHTKTAAYKQTKRKLLNECDLFCIISLPGGVFVNAGAGVKTDLLFFKKGKATEKVWYYDMTLGEDFKPRKVNKGNPLEFKHFNDFLYRLKLPLDHPDKVSERSWFQSRKEIEEKEFDLKAVNNNAPDFSDKRTTKQLYEIIEESQKEIQNKLAELMK</sequence>
<comment type="catalytic activity">
    <reaction evidence="6">
        <text>a 2'-deoxyadenosine in DNA + S-adenosyl-L-methionine = an N(6)-methyl-2'-deoxyadenosine in DNA + S-adenosyl-L-homocysteine + H(+)</text>
        <dbReference type="Rhea" id="RHEA:15197"/>
        <dbReference type="Rhea" id="RHEA-COMP:12418"/>
        <dbReference type="Rhea" id="RHEA-COMP:12419"/>
        <dbReference type="ChEBI" id="CHEBI:15378"/>
        <dbReference type="ChEBI" id="CHEBI:57856"/>
        <dbReference type="ChEBI" id="CHEBI:59789"/>
        <dbReference type="ChEBI" id="CHEBI:90615"/>
        <dbReference type="ChEBI" id="CHEBI:90616"/>
        <dbReference type="EC" id="2.1.1.72"/>
    </reaction>
</comment>
<dbReference type="AlphaFoldDB" id="A0A644VXV1"/>
<evidence type="ECO:0000256" key="3">
    <source>
        <dbReference type="ARBA" id="ARBA00022679"/>
    </source>
</evidence>
<evidence type="ECO:0000256" key="1">
    <source>
        <dbReference type="ARBA" id="ARBA00011900"/>
    </source>
</evidence>
<dbReference type="InterPro" id="IPR051537">
    <property type="entry name" value="DNA_Adenine_Mtase"/>
</dbReference>
<dbReference type="Pfam" id="PF12161">
    <property type="entry name" value="HsdM_N"/>
    <property type="match status" value="1"/>
</dbReference>
<feature type="domain" description="DNA methylase adenine-specific" evidence="7">
    <location>
        <begin position="188"/>
        <end position="491"/>
    </location>
</feature>
<dbReference type="GO" id="GO:0008170">
    <property type="term" value="F:N-methyltransferase activity"/>
    <property type="evidence" value="ECO:0007669"/>
    <property type="project" value="InterPro"/>
</dbReference>
<proteinExistence type="predicted"/>
<feature type="domain" description="N6 adenine-specific DNA methyltransferase N-terminal" evidence="8">
    <location>
        <begin position="19"/>
        <end position="170"/>
    </location>
</feature>
<dbReference type="InterPro" id="IPR038333">
    <property type="entry name" value="T1MK-like_N_sf"/>
</dbReference>
<evidence type="ECO:0000259" key="8">
    <source>
        <dbReference type="Pfam" id="PF12161"/>
    </source>
</evidence>
<dbReference type="GO" id="GO:0009007">
    <property type="term" value="F:site-specific DNA-methyltransferase (adenine-specific) activity"/>
    <property type="evidence" value="ECO:0007669"/>
    <property type="project" value="UniProtKB-EC"/>
</dbReference>
<dbReference type="Pfam" id="PF02384">
    <property type="entry name" value="N6_Mtase"/>
    <property type="match status" value="1"/>
</dbReference>
<dbReference type="EC" id="2.1.1.72" evidence="1"/>
<dbReference type="GO" id="GO:0009307">
    <property type="term" value="P:DNA restriction-modification system"/>
    <property type="evidence" value="ECO:0007669"/>
    <property type="project" value="UniProtKB-KW"/>
</dbReference>
<reference evidence="9" key="1">
    <citation type="submission" date="2019-08" db="EMBL/GenBank/DDBJ databases">
        <authorList>
            <person name="Kucharzyk K."/>
            <person name="Murdoch R.W."/>
            <person name="Higgins S."/>
            <person name="Loffler F."/>
        </authorList>
    </citation>
    <scope>NUCLEOTIDE SEQUENCE</scope>
</reference>
<gene>
    <name evidence="9" type="ORF">SDC9_42470</name>
</gene>
<dbReference type="InterPro" id="IPR003356">
    <property type="entry name" value="DNA_methylase_A-5"/>
</dbReference>
<dbReference type="InterPro" id="IPR002052">
    <property type="entry name" value="DNA_methylase_N6_adenine_CS"/>
</dbReference>
<dbReference type="PRINTS" id="PR00507">
    <property type="entry name" value="N12N6MTFRASE"/>
</dbReference>
<keyword evidence="4" id="KW-0949">S-adenosyl-L-methionine</keyword>
<comment type="caution">
    <text evidence="9">The sequence shown here is derived from an EMBL/GenBank/DDBJ whole genome shotgun (WGS) entry which is preliminary data.</text>
</comment>
<dbReference type="EMBL" id="VSSQ01000503">
    <property type="protein sequence ID" value="MPL96295.1"/>
    <property type="molecule type" value="Genomic_DNA"/>
</dbReference>
<dbReference type="InterPro" id="IPR029063">
    <property type="entry name" value="SAM-dependent_MTases_sf"/>
</dbReference>
<evidence type="ECO:0000259" key="7">
    <source>
        <dbReference type="Pfam" id="PF02384"/>
    </source>
</evidence>
<name>A0A644VXV1_9ZZZZ</name>
<evidence type="ECO:0000313" key="9">
    <source>
        <dbReference type="EMBL" id="MPL96295.1"/>
    </source>
</evidence>
<dbReference type="PANTHER" id="PTHR42933:SF4">
    <property type="entry name" value="TYPE I RESTRICTION ENZYME ECOKI METHYLASE SUBUNIT"/>
    <property type="match status" value="1"/>
</dbReference>
<evidence type="ECO:0000256" key="5">
    <source>
        <dbReference type="ARBA" id="ARBA00022747"/>
    </source>
</evidence>
<dbReference type="GO" id="GO:0032259">
    <property type="term" value="P:methylation"/>
    <property type="evidence" value="ECO:0007669"/>
    <property type="project" value="UniProtKB-KW"/>
</dbReference>
<evidence type="ECO:0000256" key="4">
    <source>
        <dbReference type="ARBA" id="ARBA00022691"/>
    </source>
</evidence>
<organism evidence="9">
    <name type="scientific">bioreactor metagenome</name>
    <dbReference type="NCBI Taxonomy" id="1076179"/>
    <lineage>
        <taxon>unclassified sequences</taxon>
        <taxon>metagenomes</taxon>
        <taxon>ecological metagenomes</taxon>
    </lineage>
</organism>
<evidence type="ECO:0000256" key="6">
    <source>
        <dbReference type="ARBA" id="ARBA00047942"/>
    </source>
</evidence>
<dbReference type="PROSITE" id="PS00092">
    <property type="entry name" value="N6_MTASE"/>
    <property type="match status" value="1"/>
</dbReference>
<evidence type="ECO:0000256" key="2">
    <source>
        <dbReference type="ARBA" id="ARBA00022603"/>
    </source>
</evidence>
<dbReference type="PANTHER" id="PTHR42933">
    <property type="entry name" value="SLR6095 PROTEIN"/>
    <property type="match status" value="1"/>
</dbReference>
<dbReference type="Gene3D" id="3.40.50.150">
    <property type="entry name" value="Vaccinia Virus protein VP39"/>
    <property type="match status" value="1"/>
</dbReference>
<dbReference type="SUPFAM" id="SSF53335">
    <property type="entry name" value="S-adenosyl-L-methionine-dependent methyltransferases"/>
    <property type="match status" value="1"/>
</dbReference>
<accession>A0A644VXV1</accession>
<dbReference type="GO" id="GO:0003677">
    <property type="term" value="F:DNA binding"/>
    <property type="evidence" value="ECO:0007669"/>
    <property type="project" value="InterPro"/>
</dbReference>
<protein>
    <recommendedName>
        <fullName evidence="1">site-specific DNA-methyltransferase (adenine-specific)</fullName>
        <ecNumber evidence="1">2.1.1.72</ecNumber>
    </recommendedName>
</protein>
<dbReference type="InterPro" id="IPR022749">
    <property type="entry name" value="D12N6_MeTrfase_N"/>
</dbReference>